<protein>
    <submittedName>
        <fullName evidence="11">Cadherin EGF LAG seven-pass G-type receptor 2-like</fullName>
    </submittedName>
</protein>
<keyword evidence="3" id="KW-0677">Repeat</keyword>
<dbReference type="PANTHER" id="PTHR24026">
    <property type="entry name" value="FAT ATYPICAL CADHERIN-RELATED"/>
    <property type="match status" value="1"/>
</dbReference>
<keyword evidence="8" id="KW-0732">Signal</keyword>
<evidence type="ECO:0000313" key="11">
    <source>
        <dbReference type="RefSeq" id="XP_006817816.1"/>
    </source>
</evidence>
<evidence type="ECO:0000256" key="7">
    <source>
        <dbReference type="PROSITE-ProRule" id="PRU00043"/>
    </source>
</evidence>
<dbReference type="GeneID" id="102806208"/>
<evidence type="ECO:0000256" key="1">
    <source>
        <dbReference type="ARBA" id="ARBA00004370"/>
    </source>
</evidence>
<sequence length="354" mass="38044">MTGFQLLVLILVIPYCLCVPHITNLPKTIIMNEGTPANEILYSLEVDTTGATVVNDNPSVHFDFDDSTLVVTAGTVVNYDEIPGQVFLQSYRLDFTITDGADSSIGYLTIQIRDQPDTAPWFGTTYYEPTGTPPTYNALMNEEQSTIFWTAFPPSVEVNDPDGNDLYSLTYSLGGASSVFTVDSSTGTISATSNLDFETDTQTYLFDLIATDPSGLAGTCSVSVSLVDLNDNSPIFDQGIYLTEVQEHDGTAGHTEIVVQTVTAVDIDAGAAITYALVGGDDAPPNSKFYLAGNIIRTTASLDYEDPVVIGRNYQYDLIVTASDVGSPSVATATVRVKVGIKSHVLNIFIQVCE</sequence>
<evidence type="ECO:0000259" key="9">
    <source>
        <dbReference type="PROSITE" id="PS50268"/>
    </source>
</evidence>
<dbReference type="PROSITE" id="PS00232">
    <property type="entry name" value="CADHERIN_1"/>
    <property type="match status" value="1"/>
</dbReference>
<feature type="chain" id="PRO_5046848550" evidence="8">
    <location>
        <begin position="19"/>
        <end position="354"/>
    </location>
</feature>
<dbReference type="RefSeq" id="XP_006817816.1">
    <property type="nucleotide sequence ID" value="XM_006817753.1"/>
</dbReference>
<evidence type="ECO:0000256" key="6">
    <source>
        <dbReference type="ARBA" id="ARBA00023136"/>
    </source>
</evidence>
<dbReference type="Proteomes" id="UP000694865">
    <property type="component" value="Unplaced"/>
</dbReference>
<evidence type="ECO:0000256" key="5">
    <source>
        <dbReference type="ARBA" id="ARBA00022989"/>
    </source>
</evidence>
<dbReference type="InterPro" id="IPR002126">
    <property type="entry name" value="Cadherin-like_dom"/>
</dbReference>
<keyword evidence="5" id="KW-1133">Transmembrane helix</keyword>
<evidence type="ECO:0000256" key="2">
    <source>
        <dbReference type="ARBA" id="ARBA00022692"/>
    </source>
</evidence>
<proteinExistence type="predicted"/>
<dbReference type="CDD" id="cd11304">
    <property type="entry name" value="Cadherin_repeat"/>
    <property type="match status" value="2"/>
</dbReference>
<dbReference type="SMART" id="SM00112">
    <property type="entry name" value="CA"/>
    <property type="match status" value="3"/>
</dbReference>
<feature type="domain" description="Cadherin" evidence="9">
    <location>
        <begin position="132"/>
        <end position="236"/>
    </location>
</feature>
<feature type="domain" description="Cadherin" evidence="9">
    <location>
        <begin position="237"/>
        <end position="339"/>
    </location>
</feature>
<accession>A0ABM0MCS5</accession>
<dbReference type="InterPro" id="IPR020894">
    <property type="entry name" value="Cadherin_CS"/>
</dbReference>
<keyword evidence="4 7" id="KW-0106">Calcium</keyword>
<comment type="subcellular location">
    <subcellularLocation>
        <location evidence="1">Membrane</location>
    </subcellularLocation>
</comment>
<keyword evidence="10" id="KW-1185">Reference proteome</keyword>
<feature type="signal peptide" evidence="8">
    <location>
        <begin position="1"/>
        <end position="18"/>
    </location>
</feature>
<dbReference type="Gene3D" id="2.60.40.60">
    <property type="entry name" value="Cadherins"/>
    <property type="match status" value="2"/>
</dbReference>
<name>A0ABM0MCS5_SACKO</name>
<dbReference type="SUPFAM" id="SSF49313">
    <property type="entry name" value="Cadherin-like"/>
    <property type="match status" value="2"/>
</dbReference>
<evidence type="ECO:0000256" key="4">
    <source>
        <dbReference type="ARBA" id="ARBA00022837"/>
    </source>
</evidence>
<evidence type="ECO:0000256" key="3">
    <source>
        <dbReference type="ARBA" id="ARBA00022737"/>
    </source>
</evidence>
<dbReference type="PROSITE" id="PS50268">
    <property type="entry name" value="CADHERIN_2"/>
    <property type="match status" value="3"/>
</dbReference>
<gene>
    <name evidence="11" type="primary">LOC102806208</name>
</gene>
<dbReference type="InterPro" id="IPR015919">
    <property type="entry name" value="Cadherin-like_sf"/>
</dbReference>
<organism evidence="10 11">
    <name type="scientific">Saccoglossus kowalevskii</name>
    <name type="common">Acorn worm</name>
    <dbReference type="NCBI Taxonomy" id="10224"/>
    <lineage>
        <taxon>Eukaryota</taxon>
        <taxon>Metazoa</taxon>
        <taxon>Hemichordata</taxon>
        <taxon>Enteropneusta</taxon>
        <taxon>Harrimaniidae</taxon>
        <taxon>Saccoglossus</taxon>
    </lineage>
</organism>
<reference evidence="11" key="1">
    <citation type="submission" date="2025-08" db="UniProtKB">
        <authorList>
            <consortium name="RefSeq"/>
        </authorList>
    </citation>
    <scope>IDENTIFICATION</scope>
    <source>
        <tissue evidence="11">Testes</tissue>
    </source>
</reference>
<evidence type="ECO:0000313" key="10">
    <source>
        <dbReference type="Proteomes" id="UP000694865"/>
    </source>
</evidence>
<dbReference type="PRINTS" id="PR00205">
    <property type="entry name" value="CADHERIN"/>
</dbReference>
<evidence type="ECO:0000256" key="8">
    <source>
        <dbReference type="SAM" id="SignalP"/>
    </source>
</evidence>
<dbReference type="Pfam" id="PF00028">
    <property type="entry name" value="Cadherin"/>
    <property type="match status" value="1"/>
</dbReference>
<keyword evidence="6" id="KW-0472">Membrane</keyword>
<feature type="domain" description="Cadherin" evidence="9">
    <location>
        <begin position="32"/>
        <end position="122"/>
    </location>
</feature>
<keyword evidence="2" id="KW-0812">Transmembrane</keyword>
<dbReference type="PANTHER" id="PTHR24026:SF126">
    <property type="entry name" value="PROTOCADHERIN FAT 4"/>
    <property type="match status" value="1"/>
</dbReference>